<reference evidence="9 11" key="1">
    <citation type="journal article" date="2014" name="Genome Announc.">
        <title>Complete Genome Sequence of a Virulent Strain, Streptococcus iniae ISET0901, Isolated from Diseased Tilapia.</title>
        <authorList>
            <person name="Pridgeon J.W."/>
            <person name="Zhang D."/>
            <person name="Zhang L."/>
        </authorList>
    </citation>
    <scope>NUCLEOTIDE SEQUENCE [LARGE SCALE GENOMIC DNA]</scope>
    <source>
        <strain evidence="9 11">ISET0901</strain>
    </source>
</reference>
<dbReference type="EMBL" id="CP007586">
    <property type="protein sequence ID" value="AHY15288.1"/>
    <property type="molecule type" value="Genomic_DNA"/>
</dbReference>
<dbReference type="STRING" id="1346.BMF34_02245"/>
<dbReference type="CDD" id="cd06261">
    <property type="entry name" value="TM_PBP2"/>
    <property type="match status" value="1"/>
</dbReference>
<feature type="transmembrane region" description="Helical" evidence="7">
    <location>
        <begin position="361"/>
        <end position="380"/>
    </location>
</feature>
<reference evidence="10 12" key="2">
    <citation type="submission" date="2018-06" db="EMBL/GenBank/DDBJ databases">
        <title>Mutators as drivers of adaptation in pathogenic bacteria and a risk factor for host jumps and vaccine escape.</title>
        <authorList>
            <person name="Barnes A.C."/>
            <person name="Silayeva O."/>
        </authorList>
    </citation>
    <scope>NUCLEOTIDE SEQUENCE [LARGE SCALE GENOMIC DNA]</scope>
    <source>
        <strain evidence="10 12">QMA0445</strain>
    </source>
</reference>
<organism evidence="10 12">
    <name type="scientific">Streptococcus iniae</name>
    <name type="common">Streptococcus shiloi</name>
    <dbReference type="NCBI Taxonomy" id="1346"/>
    <lineage>
        <taxon>Bacteria</taxon>
        <taxon>Bacillati</taxon>
        <taxon>Bacillota</taxon>
        <taxon>Bacilli</taxon>
        <taxon>Lactobacillales</taxon>
        <taxon>Streptococcaceae</taxon>
        <taxon>Streptococcus</taxon>
    </lineage>
</organism>
<dbReference type="PANTHER" id="PTHR30465:SF0">
    <property type="entry name" value="OLIGOPEPTIDE TRANSPORT SYSTEM PERMEASE PROTEIN APPB"/>
    <property type="match status" value="1"/>
</dbReference>
<dbReference type="SUPFAM" id="SSF161098">
    <property type="entry name" value="MetI-like"/>
    <property type="match status" value="1"/>
</dbReference>
<feature type="transmembrane region" description="Helical" evidence="7">
    <location>
        <begin position="456"/>
        <end position="479"/>
    </location>
</feature>
<evidence type="ECO:0000256" key="7">
    <source>
        <dbReference type="RuleBase" id="RU363032"/>
    </source>
</evidence>
<keyword evidence="3" id="KW-1003">Cell membrane</keyword>
<keyword evidence="6 7" id="KW-0472">Membrane</keyword>
<dbReference type="GO" id="GO:0055085">
    <property type="term" value="P:transmembrane transport"/>
    <property type="evidence" value="ECO:0007669"/>
    <property type="project" value="InterPro"/>
</dbReference>
<dbReference type="RefSeq" id="WP_003100862.1">
    <property type="nucleotide sequence ID" value="NZ_CP010783.1"/>
</dbReference>
<keyword evidence="5 7" id="KW-1133">Transmembrane helix</keyword>
<evidence type="ECO:0000313" key="9">
    <source>
        <dbReference type="EMBL" id="AHY15288.1"/>
    </source>
</evidence>
<evidence type="ECO:0000256" key="1">
    <source>
        <dbReference type="ARBA" id="ARBA00004651"/>
    </source>
</evidence>
<proteinExistence type="inferred from homology"/>
<feature type="transmembrane region" description="Helical" evidence="7">
    <location>
        <begin position="12"/>
        <end position="31"/>
    </location>
</feature>
<evidence type="ECO:0000256" key="5">
    <source>
        <dbReference type="ARBA" id="ARBA00022989"/>
    </source>
</evidence>
<evidence type="ECO:0000256" key="3">
    <source>
        <dbReference type="ARBA" id="ARBA00022475"/>
    </source>
</evidence>
<evidence type="ECO:0000313" key="10">
    <source>
        <dbReference type="EMBL" id="RLU58383.1"/>
    </source>
</evidence>
<dbReference type="PANTHER" id="PTHR30465">
    <property type="entry name" value="INNER MEMBRANE ABC TRANSPORTER"/>
    <property type="match status" value="1"/>
</dbReference>
<dbReference type="InterPro" id="IPR035906">
    <property type="entry name" value="MetI-like_sf"/>
</dbReference>
<dbReference type="PROSITE" id="PS50928">
    <property type="entry name" value="ABC_TM1"/>
    <property type="match status" value="1"/>
</dbReference>
<comment type="similarity">
    <text evidence="7">Belongs to the binding-protein-dependent transport system permease family.</text>
</comment>
<name>A0A3L8GP27_STRIN</name>
<evidence type="ECO:0000256" key="2">
    <source>
        <dbReference type="ARBA" id="ARBA00022448"/>
    </source>
</evidence>
<evidence type="ECO:0000256" key="4">
    <source>
        <dbReference type="ARBA" id="ARBA00022692"/>
    </source>
</evidence>
<dbReference type="EMBL" id="QLQD01000025">
    <property type="protein sequence ID" value="RLU58383.1"/>
    <property type="molecule type" value="Genomic_DNA"/>
</dbReference>
<dbReference type="OrthoDB" id="9773683at2"/>
<keyword evidence="4 7" id="KW-0812">Transmembrane</keyword>
<dbReference type="Pfam" id="PF00528">
    <property type="entry name" value="BPD_transp_1"/>
    <property type="match status" value="1"/>
</dbReference>
<feature type="transmembrane region" description="Helical" evidence="7">
    <location>
        <begin position="321"/>
        <end position="341"/>
    </location>
</feature>
<dbReference type="Gene3D" id="1.10.3720.10">
    <property type="entry name" value="MetI-like"/>
    <property type="match status" value="1"/>
</dbReference>
<accession>A0A3L8GP27</accession>
<sequence length="499" mass="56077">MKKYIVERLFRSLISILLVTTLTYVIVFTLVPSNLIFRQDPNYNKMVTTPDKKDNYRNSVFERMGYISYYNSKELEIKAEKIDSSVTVEPTKKNETIYKKYIASLGRGWQLKQFKESKRFYATRQIPIYERVWNFFTRLVVIDHPWKIKDSKNPNLERYVRPEMDPAVGPALVGSGTKHKYLIYFNGQFPFVHQNIVKFDLGTSYPTYANIPVIQVITQGQGRSLSKEVKFPTGVTKSSPIDIYSRTYKSPRLMDARDRANFGKDDAYSATRNNHAEPSMISNSFKIGIAGVLLSYLFGLPIGMLMSYYKDGLFDRFSTATTTFMLALPSIALVYIVRFIGSSVGLPDTFPLLGAGDPRSYVLPALILGILGTPGTVVWFRRYLVDLQGSDFVRFARAKGLTEAEISKHHLFKQAMVPIVNGIPQAIVSTIAGATLTETVFAFPGMGKMLIDAIKVANNSMVVGLVFIFAVLSIIALLVGDLLMTILDPRIKLSSKGGK</sequence>
<dbReference type="KEGG" id="sio:DW64_02080"/>
<gene>
    <name evidence="10" type="ORF">DIY07_02310</name>
    <name evidence="9" type="ORF">DQ08_02095</name>
</gene>
<dbReference type="KEGG" id="siq:DQ08_02095"/>
<dbReference type="Proteomes" id="UP000269148">
    <property type="component" value="Unassembled WGS sequence"/>
</dbReference>
<dbReference type="GO" id="GO:0005886">
    <property type="term" value="C:plasma membrane"/>
    <property type="evidence" value="ECO:0007669"/>
    <property type="project" value="UniProtKB-SubCell"/>
</dbReference>
<evidence type="ECO:0000313" key="12">
    <source>
        <dbReference type="Proteomes" id="UP000269148"/>
    </source>
</evidence>
<dbReference type="Proteomes" id="UP000025245">
    <property type="component" value="Chromosome"/>
</dbReference>
<evidence type="ECO:0000256" key="6">
    <source>
        <dbReference type="ARBA" id="ARBA00023136"/>
    </source>
</evidence>
<dbReference type="KEGG" id="siz:SI82_02360"/>
<evidence type="ECO:0000259" key="8">
    <source>
        <dbReference type="PROSITE" id="PS50928"/>
    </source>
</evidence>
<evidence type="ECO:0000313" key="11">
    <source>
        <dbReference type="Proteomes" id="UP000025245"/>
    </source>
</evidence>
<dbReference type="GeneID" id="35765235"/>
<feature type="domain" description="ABC transmembrane type-1" evidence="8">
    <location>
        <begin position="281"/>
        <end position="484"/>
    </location>
</feature>
<feature type="transmembrane region" description="Helical" evidence="7">
    <location>
        <begin position="287"/>
        <end position="309"/>
    </location>
</feature>
<dbReference type="AlphaFoldDB" id="A0A3L8GP27"/>
<dbReference type="InterPro" id="IPR000515">
    <property type="entry name" value="MetI-like"/>
</dbReference>
<keyword evidence="2 7" id="KW-0813">Transport</keyword>
<keyword evidence="11" id="KW-1185">Reference proteome</keyword>
<protein>
    <submittedName>
        <fullName evidence="9 10">ABC transporter permease</fullName>
    </submittedName>
</protein>
<comment type="subcellular location">
    <subcellularLocation>
        <location evidence="1 7">Cell membrane</location>
        <topology evidence="1 7">Multi-pass membrane protein</topology>
    </subcellularLocation>
</comment>